<accession>A0A7F8RPF8</accession>
<feature type="region of interest" description="Disordered" evidence="1">
    <location>
        <begin position="89"/>
        <end position="109"/>
    </location>
</feature>
<dbReference type="KEGG" id="lww:115944244"/>
<dbReference type="GeneID" id="115944244"/>
<organism evidence="2 3">
    <name type="scientific">Leptonychotes weddellii</name>
    <name type="common">Weddell seal</name>
    <name type="synonym">Otaria weddellii</name>
    <dbReference type="NCBI Taxonomy" id="9713"/>
    <lineage>
        <taxon>Eukaryota</taxon>
        <taxon>Metazoa</taxon>
        <taxon>Chordata</taxon>
        <taxon>Craniata</taxon>
        <taxon>Vertebrata</taxon>
        <taxon>Euteleostomi</taxon>
        <taxon>Mammalia</taxon>
        <taxon>Eutheria</taxon>
        <taxon>Laurasiatheria</taxon>
        <taxon>Carnivora</taxon>
        <taxon>Caniformia</taxon>
        <taxon>Pinnipedia</taxon>
        <taxon>Phocidae</taxon>
        <taxon>Monachinae</taxon>
        <taxon>Lobodontini</taxon>
        <taxon>Leptonychotes</taxon>
    </lineage>
</organism>
<reference evidence="3" key="1">
    <citation type="submission" date="2025-08" db="UniProtKB">
        <authorList>
            <consortium name="RefSeq"/>
        </authorList>
    </citation>
    <scope>IDENTIFICATION</scope>
    <source>
        <tissue evidence="3">Liver</tissue>
    </source>
</reference>
<evidence type="ECO:0000256" key="1">
    <source>
        <dbReference type="SAM" id="MobiDB-lite"/>
    </source>
</evidence>
<dbReference type="AlphaFoldDB" id="A0A7F8RPF8"/>
<gene>
    <name evidence="3" type="primary">KHK</name>
</gene>
<keyword evidence="2" id="KW-1185">Reference proteome</keyword>
<protein>
    <submittedName>
        <fullName evidence="3">Ketohexokinase</fullName>
    </submittedName>
</protein>
<sequence>MEDKQILCVGLVVLDIINVVDKYPEEDTDSSPPGPPPGFSCLPDEQAQVGTQFFPGISAPPLLGSPGSTGIWGPSGATTWNLARPLSYGLASQSPGQEEPSRKHPHAQQSISAHEVGYQCDFEGFPQSKIVYPFFETSSKPGPDYFPFTTTQYMAVVLESGRLGSDGSFVTNYWCDPESVKSHEAPRSNLHENFSKAHSSKNVCPFTN</sequence>
<dbReference type="RefSeq" id="XP_030894884.1">
    <property type="nucleotide sequence ID" value="XM_031039024.1"/>
</dbReference>
<evidence type="ECO:0000313" key="2">
    <source>
        <dbReference type="Proteomes" id="UP000245341"/>
    </source>
</evidence>
<proteinExistence type="predicted"/>
<dbReference type="CTD" id="3795"/>
<name>A0A7F8RPF8_LEPWE</name>
<evidence type="ECO:0000313" key="3">
    <source>
        <dbReference type="RefSeq" id="XP_030894884.1"/>
    </source>
</evidence>
<dbReference type="Proteomes" id="UP000245341">
    <property type="component" value="Unplaced"/>
</dbReference>